<feature type="region of interest" description="Disordered" evidence="1">
    <location>
        <begin position="45"/>
        <end position="108"/>
    </location>
</feature>
<evidence type="ECO:0000313" key="3">
    <source>
        <dbReference type="EMBL" id="CAF2007433.1"/>
    </source>
</evidence>
<keyword evidence="2" id="KW-1133">Transmembrane helix</keyword>
<dbReference type="EMBL" id="CAJOBG010000744">
    <property type="protein sequence ID" value="CAF3852479.1"/>
    <property type="molecule type" value="Genomic_DNA"/>
</dbReference>
<evidence type="ECO:0000313" key="10">
    <source>
        <dbReference type="Proteomes" id="UP000663866"/>
    </source>
</evidence>
<sequence>MQPFSVELLTILALVSISLSGVIFIAVIILAIFLIYKSCSKRRRPVPVHPKQKRSSTISVSTRNDTVTKTSLPTEDILTGTNTQKTSEQHRSLGDAIGVRNERTNPFYNKNKKSQQKIYTNDDNDRTTAIHEHNTNSQNYHIRHHQQTFQPISNVPAAHRSTPYPEDVIVRDKLMNKHRFPTGHEY</sequence>
<keyword evidence="10" id="KW-1185">Reference proteome</keyword>
<dbReference type="Proteomes" id="UP000663866">
    <property type="component" value="Unassembled WGS sequence"/>
</dbReference>
<dbReference type="Proteomes" id="UP000663887">
    <property type="component" value="Unassembled WGS sequence"/>
</dbReference>
<keyword evidence="2" id="KW-0472">Membrane</keyword>
<comment type="caution">
    <text evidence="3">The sequence shown here is derived from an EMBL/GenBank/DDBJ whole genome shotgun (WGS) entry which is preliminary data.</text>
</comment>
<dbReference type="Proteomes" id="UP000663856">
    <property type="component" value="Unassembled WGS sequence"/>
</dbReference>
<protein>
    <submittedName>
        <fullName evidence="3">Uncharacterized protein</fullName>
    </submittedName>
</protein>
<evidence type="ECO:0000256" key="1">
    <source>
        <dbReference type="SAM" id="MobiDB-lite"/>
    </source>
</evidence>
<keyword evidence="2" id="KW-0812">Transmembrane</keyword>
<evidence type="ECO:0000256" key="2">
    <source>
        <dbReference type="SAM" id="Phobius"/>
    </source>
</evidence>
<feature type="transmembrane region" description="Helical" evidence="2">
    <location>
        <begin position="12"/>
        <end position="36"/>
    </location>
</feature>
<dbReference type="EMBL" id="CAJOBF010000425">
    <property type="protein sequence ID" value="CAF3815596.1"/>
    <property type="molecule type" value="Genomic_DNA"/>
</dbReference>
<dbReference type="Proteomes" id="UP000676336">
    <property type="component" value="Unassembled WGS sequence"/>
</dbReference>
<dbReference type="EMBL" id="CAJNRE010003172">
    <property type="protein sequence ID" value="CAF2007433.1"/>
    <property type="molecule type" value="Genomic_DNA"/>
</dbReference>
<accession>A0A816MU04</accession>
<evidence type="ECO:0000313" key="7">
    <source>
        <dbReference type="EMBL" id="CAF3852479.1"/>
    </source>
</evidence>
<evidence type="ECO:0000313" key="9">
    <source>
        <dbReference type="Proteomes" id="UP000663824"/>
    </source>
</evidence>
<dbReference type="AlphaFoldDB" id="A0A816MU04"/>
<dbReference type="Proteomes" id="UP000663824">
    <property type="component" value="Unassembled WGS sequence"/>
</dbReference>
<reference evidence="3" key="1">
    <citation type="submission" date="2021-02" db="EMBL/GenBank/DDBJ databases">
        <authorList>
            <person name="Nowell W R."/>
        </authorList>
    </citation>
    <scope>NUCLEOTIDE SEQUENCE</scope>
</reference>
<gene>
    <name evidence="3" type="ORF">MBJ925_LOCUS8524</name>
    <name evidence="7" type="ORF">OVN521_LOCUS6920</name>
    <name evidence="8" type="ORF">SMN809_LOCUS68997</name>
    <name evidence="6" type="ORF">UXM345_LOCUS5650</name>
    <name evidence="5" type="ORF">WKI299_LOCUS25341</name>
    <name evidence="4" type="ORF">XDN619_LOCUS12442</name>
</gene>
<feature type="compositionally biased region" description="Basic residues" evidence="1">
    <location>
        <begin position="45"/>
        <end position="54"/>
    </location>
</feature>
<feature type="compositionally biased region" description="Polar residues" evidence="1">
    <location>
        <begin position="55"/>
        <end position="86"/>
    </location>
</feature>
<dbReference type="EMBL" id="CAJOBI010318523">
    <property type="protein sequence ID" value="CAF5181182.1"/>
    <property type="molecule type" value="Genomic_DNA"/>
</dbReference>
<evidence type="ECO:0000313" key="8">
    <source>
        <dbReference type="EMBL" id="CAF5181182.1"/>
    </source>
</evidence>
<proteinExistence type="predicted"/>
<organism evidence="3 9">
    <name type="scientific">Rotaria magnacalcarata</name>
    <dbReference type="NCBI Taxonomy" id="392030"/>
    <lineage>
        <taxon>Eukaryota</taxon>
        <taxon>Metazoa</taxon>
        <taxon>Spiralia</taxon>
        <taxon>Gnathifera</taxon>
        <taxon>Rotifera</taxon>
        <taxon>Eurotatoria</taxon>
        <taxon>Bdelloidea</taxon>
        <taxon>Philodinida</taxon>
        <taxon>Philodinidae</taxon>
        <taxon>Rotaria</taxon>
    </lineage>
</organism>
<dbReference type="EMBL" id="CAJNRF010010946">
    <property type="protein sequence ID" value="CAF2126104.1"/>
    <property type="molecule type" value="Genomic_DNA"/>
</dbReference>
<dbReference type="Proteomes" id="UP000663842">
    <property type="component" value="Unassembled WGS sequence"/>
</dbReference>
<name>A0A816MU04_9BILA</name>
<evidence type="ECO:0000313" key="6">
    <source>
        <dbReference type="EMBL" id="CAF3815596.1"/>
    </source>
</evidence>
<evidence type="ECO:0000313" key="5">
    <source>
        <dbReference type="EMBL" id="CAF2126104.1"/>
    </source>
</evidence>
<dbReference type="EMBL" id="CAJNRG010004908">
    <property type="protein sequence ID" value="CAF2070536.1"/>
    <property type="molecule type" value="Genomic_DNA"/>
</dbReference>
<evidence type="ECO:0000313" key="4">
    <source>
        <dbReference type="EMBL" id="CAF2070536.1"/>
    </source>
</evidence>